<dbReference type="EMBL" id="BEXB01000058">
    <property type="protein sequence ID" value="GAY78711.1"/>
    <property type="molecule type" value="Genomic_DNA"/>
</dbReference>
<comment type="caution">
    <text evidence="1">The sequence shown here is derived from an EMBL/GenBank/DDBJ whole genome shotgun (WGS) entry which is preliminary data.</text>
</comment>
<evidence type="ECO:0000313" key="1">
    <source>
        <dbReference type="EMBL" id="GAY78711.1"/>
    </source>
</evidence>
<name>A0A4Y1ZIB2_9BACL</name>
<sequence length="59" mass="6911">MDKSVYDPDVKLVTKSIKVNNEIYSRFITLCENEFPHLKLKDLISQALLDFTKSYTTKK</sequence>
<protein>
    <submittedName>
        <fullName evidence="1">Uncharacterized protein</fullName>
    </submittedName>
</protein>
<dbReference type="AlphaFoldDB" id="A0A4Y1ZIB2"/>
<organism evidence="1 2">
    <name type="scientific">Sporolactobacillus inulinus</name>
    <dbReference type="NCBI Taxonomy" id="2078"/>
    <lineage>
        <taxon>Bacteria</taxon>
        <taxon>Bacillati</taxon>
        <taxon>Bacillota</taxon>
        <taxon>Bacilli</taxon>
        <taxon>Bacillales</taxon>
        <taxon>Sporolactobacillaceae</taxon>
        <taxon>Sporolactobacillus</taxon>
    </lineage>
</organism>
<evidence type="ECO:0000313" key="2">
    <source>
        <dbReference type="Proteomes" id="UP000319716"/>
    </source>
</evidence>
<accession>A0A4Y1ZIB2</accession>
<dbReference type="Proteomes" id="UP000319716">
    <property type="component" value="Unassembled WGS sequence"/>
</dbReference>
<gene>
    <name evidence="1" type="ORF">NBRC111894_4265</name>
</gene>
<reference evidence="1 2" key="1">
    <citation type="submission" date="2017-11" db="EMBL/GenBank/DDBJ databases">
        <title>Draft Genome Sequence of Sporolactobacillus inulinus NBRC 111894 Isolated from Koso, a Japanese Sugar-Vegetable Fermented Beverage.</title>
        <authorList>
            <person name="Chiou T.Y."/>
            <person name="Oshima K."/>
            <person name="Suda W."/>
            <person name="Hattori M."/>
            <person name="Takahashi T."/>
        </authorList>
    </citation>
    <scope>NUCLEOTIDE SEQUENCE [LARGE SCALE GENOMIC DNA]</scope>
    <source>
        <strain evidence="1 2">NBRC111894</strain>
    </source>
</reference>
<proteinExistence type="predicted"/>